<dbReference type="Proteomes" id="UP000324800">
    <property type="component" value="Unassembled WGS sequence"/>
</dbReference>
<accession>A0A5J4URM7</accession>
<gene>
    <name evidence="1" type="ORF">EZS28_031852</name>
</gene>
<evidence type="ECO:0000313" key="2">
    <source>
        <dbReference type="Proteomes" id="UP000324800"/>
    </source>
</evidence>
<proteinExistence type="predicted"/>
<dbReference type="EMBL" id="SNRW01013442">
    <property type="protein sequence ID" value="KAA6372621.1"/>
    <property type="molecule type" value="Genomic_DNA"/>
</dbReference>
<reference evidence="1 2" key="1">
    <citation type="submission" date="2019-03" db="EMBL/GenBank/DDBJ databases">
        <title>Single cell metagenomics reveals metabolic interactions within the superorganism composed of flagellate Streblomastix strix and complex community of Bacteroidetes bacteria on its surface.</title>
        <authorList>
            <person name="Treitli S.C."/>
            <person name="Kolisko M."/>
            <person name="Husnik F."/>
            <person name="Keeling P."/>
            <person name="Hampl V."/>
        </authorList>
    </citation>
    <scope>NUCLEOTIDE SEQUENCE [LARGE SCALE GENOMIC DNA]</scope>
    <source>
        <strain evidence="1">ST1C</strain>
    </source>
</reference>
<protein>
    <submittedName>
        <fullName evidence="1">Uncharacterized protein</fullName>
    </submittedName>
</protein>
<organism evidence="1 2">
    <name type="scientific">Streblomastix strix</name>
    <dbReference type="NCBI Taxonomy" id="222440"/>
    <lineage>
        <taxon>Eukaryota</taxon>
        <taxon>Metamonada</taxon>
        <taxon>Preaxostyla</taxon>
        <taxon>Oxymonadida</taxon>
        <taxon>Streblomastigidae</taxon>
        <taxon>Streblomastix</taxon>
    </lineage>
</organism>
<dbReference type="AlphaFoldDB" id="A0A5J4URM7"/>
<sequence length="483" mass="57406">MERNNLSLLNLIEEDYVDAQAREIWKNNTAVMLTMNFVMPKEVYRRDKVMSSEQIETYCQIRDKWTGNKVTKSRGGLKIDCLEYFSDVKKTEKGLLKKDEAEEFSDFQNESSEVVMLKYFSKKSKTDPGKVKTDEEWENSGLFSDKKVLTTEETKRIREELKKNEGPIWHGIISIRDEFTSRFNAQDDCIGFLHKYFPKLFRDNERDLDNIQVVGALHCNTDNRHIHFLCYEKEVDQKRNTIYEAGFTVDSLNQCREHASMFISGETETWKKKRTELVHEFKENTKDEKDSRLYCIVQELAGCLPRYGHLQYNREEIEPYKPTILKATMAIVGLYPEFKDKHDMIWHEYENKMTASPSPTHRKWYDKVLNDYESQLCNTVLGLVKVFNEQSCNNFDERLKSHKRWARIGSNDEPMNLYSKTKQNRKQNILFLAHRNLKVLFNTFVKDRFSRSVQQIEQEIAVNKRNMDYEMMEQKRQKYGAKR</sequence>
<comment type="caution">
    <text evidence="1">The sequence shown here is derived from an EMBL/GenBank/DDBJ whole genome shotgun (WGS) entry which is preliminary data.</text>
</comment>
<name>A0A5J4URM7_9EUKA</name>
<evidence type="ECO:0000313" key="1">
    <source>
        <dbReference type="EMBL" id="KAA6372621.1"/>
    </source>
</evidence>